<comment type="cofactor">
    <cofactor evidence="1">
        <name>Mg(2+)</name>
        <dbReference type="ChEBI" id="CHEBI:18420"/>
    </cofactor>
</comment>
<protein>
    <submittedName>
        <fullName evidence="6">ADP-ribose pyrophosphatase</fullName>
    </submittedName>
</protein>
<dbReference type="InterPro" id="IPR020084">
    <property type="entry name" value="NUDIX_hydrolase_CS"/>
</dbReference>
<dbReference type="EMBL" id="AP018933">
    <property type="protein sequence ID" value="BBG30800.1"/>
    <property type="molecule type" value="Genomic_DNA"/>
</dbReference>
<keyword evidence="7" id="KW-1185">Reference proteome</keyword>
<dbReference type="AlphaFoldDB" id="A0A348HGP8"/>
<evidence type="ECO:0000259" key="5">
    <source>
        <dbReference type="PROSITE" id="PS51462"/>
    </source>
</evidence>
<evidence type="ECO:0000256" key="3">
    <source>
        <dbReference type="ARBA" id="ARBA00022842"/>
    </source>
</evidence>
<keyword evidence="3" id="KW-0460">Magnesium</keyword>
<evidence type="ECO:0000256" key="1">
    <source>
        <dbReference type="ARBA" id="ARBA00001946"/>
    </source>
</evidence>
<accession>A0A348HGP8</accession>
<dbReference type="STRING" id="1123510.GCA_000620025_01213"/>
<dbReference type="Gene3D" id="3.90.79.10">
    <property type="entry name" value="Nucleoside Triphosphate Pyrophosphohydrolase"/>
    <property type="match status" value="1"/>
</dbReference>
<dbReference type="InterPro" id="IPR000086">
    <property type="entry name" value="NUDIX_hydrolase_dom"/>
</dbReference>
<dbReference type="PROSITE" id="PS00893">
    <property type="entry name" value="NUDIX_BOX"/>
    <property type="match status" value="1"/>
</dbReference>
<dbReference type="PANTHER" id="PTHR43222">
    <property type="entry name" value="NUDIX HYDROLASE 23"/>
    <property type="match status" value="1"/>
</dbReference>
<dbReference type="PRINTS" id="PR00502">
    <property type="entry name" value="NUDIXFAMILY"/>
</dbReference>
<comment type="similarity">
    <text evidence="4">Belongs to the Nudix hydrolase family.</text>
</comment>
<keyword evidence="2 4" id="KW-0378">Hydrolase</keyword>
<dbReference type="InterPro" id="IPR020476">
    <property type="entry name" value="Nudix_hydrolase"/>
</dbReference>
<gene>
    <name evidence="6" type="ORF">ZBT109_2054</name>
</gene>
<feature type="domain" description="Nudix hydrolase" evidence="5">
    <location>
        <begin position="33"/>
        <end position="158"/>
    </location>
</feature>
<dbReference type="PROSITE" id="PS51462">
    <property type="entry name" value="NUDIX"/>
    <property type="match status" value="1"/>
</dbReference>
<dbReference type="InterPro" id="IPR015797">
    <property type="entry name" value="NUDIX_hydrolase-like_dom_sf"/>
</dbReference>
<dbReference type="Gene3D" id="2.20.70.10">
    <property type="match status" value="1"/>
</dbReference>
<evidence type="ECO:0000256" key="2">
    <source>
        <dbReference type="ARBA" id="ARBA00022801"/>
    </source>
</evidence>
<evidence type="ECO:0000256" key="4">
    <source>
        <dbReference type="RuleBase" id="RU003476"/>
    </source>
</evidence>
<name>A0A348HGP8_9GAMM</name>
<dbReference type="Pfam" id="PF14803">
    <property type="entry name" value="Zn_ribbon_Nudix"/>
    <property type="match status" value="1"/>
</dbReference>
<dbReference type="OrthoDB" id="5417595at2"/>
<dbReference type="PANTHER" id="PTHR43222:SF2">
    <property type="entry name" value="NUDIX HYDROLASE 23, CHLOROPLASTIC"/>
    <property type="match status" value="1"/>
</dbReference>
<dbReference type="GO" id="GO:0016787">
    <property type="term" value="F:hydrolase activity"/>
    <property type="evidence" value="ECO:0007669"/>
    <property type="project" value="UniProtKB-KW"/>
</dbReference>
<dbReference type="KEGG" id="zpl:ZBT109_2054"/>
<dbReference type="RefSeq" id="WP_027704744.1">
    <property type="nucleotide sequence ID" value="NZ_AP018933.1"/>
</dbReference>
<evidence type="ECO:0000313" key="7">
    <source>
        <dbReference type="Proteomes" id="UP000267342"/>
    </source>
</evidence>
<reference evidence="6" key="1">
    <citation type="submission" date="2018-09" db="EMBL/GenBank/DDBJ databases">
        <title>Zymobacter palmae IAM14233 (=T109) whole genome analysis.</title>
        <authorList>
            <person name="Yanase H."/>
        </authorList>
    </citation>
    <scope>NUCLEOTIDE SEQUENCE [LARGE SCALE GENOMIC DNA]</scope>
    <source>
        <strain evidence="6">IAM14233</strain>
    </source>
</reference>
<sequence length="174" mass="19618">MNFCSQCGHPVHQAIPDGDDRLRDVCSFCGTIHYSNPVIVAGTLPVQGSRVLLCQRAIEPGYGLWTLPAGFMENGETTVEAALRETREEAGAQVQNAMLYTVLDIPRFNNVYMIFRSELEGDFSAGTESLDVALFDEKDIPWDQIAFETVRRTLKLFFEDRVHGHFPLHQDVIR</sequence>
<dbReference type="Pfam" id="PF00293">
    <property type="entry name" value="NUDIX"/>
    <property type="match status" value="1"/>
</dbReference>
<evidence type="ECO:0000313" key="6">
    <source>
        <dbReference type="EMBL" id="BBG30800.1"/>
    </source>
</evidence>
<dbReference type="InterPro" id="IPR029401">
    <property type="entry name" value="Nudix_N"/>
</dbReference>
<dbReference type="CDD" id="cd04511">
    <property type="entry name" value="NUDIX_Hydrolase"/>
    <property type="match status" value="1"/>
</dbReference>
<proteinExistence type="inferred from homology"/>
<organism evidence="6 7">
    <name type="scientific">Zymobacter palmae</name>
    <dbReference type="NCBI Taxonomy" id="33074"/>
    <lineage>
        <taxon>Bacteria</taxon>
        <taxon>Pseudomonadati</taxon>
        <taxon>Pseudomonadota</taxon>
        <taxon>Gammaproteobacteria</taxon>
        <taxon>Oceanospirillales</taxon>
        <taxon>Halomonadaceae</taxon>
        <taxon>Zymobacter group</taxon>
        <taxon>Zymobacter</taxon>
    </lineage>
</organism>
<dbReference type="Proteomes" id="UP000267342">
    <property type="component" value="Chromosome"/>
</dbReference>
<dbReference type="SUPFAM" id="SSF55811">
    <property type="entry name" value="Nudix"/>
    <property type="match status" value="1"/>
</dbReference>